<comment type="caution">
    <text evidence="1">The sequence shown here is derived from an EMBL/GenBank/DDBJ whole genome shotgun (WGS) entry which is preliminary data.</text>
</comment>
<dbReference type="EMBL" id="JANJYJ010000010">
    <property type="protein sequence ID" value="KAK3184506.1"/>
    <property type="molecule type" value="Genomic_DNA"/>
</dbReference>
<keyword evidence="2" id="KW-1185">Reference proteome</keyword>
<dbReference type="Proteomes" id="UP001281410">
    <property type="component" value="Unassembled WGS sequence"/>
</dbReference>
<proteinExistence type="predicted"/>
<evidence type="ECO:0000313" key="1">
    <source>
        <dbReference type="EMBL" id="KAK3184506.1"/>
    </source>
</evidence>
<name>A0AAD9ZLQ3_9ROSI</name>
<sequence length="156" mass="17724">MLLPESMESGASLLLSNQSNDIAELIPWHIIVEFTHTFALTTRALLKNRPWLLVTLIILPGMLDGTKVPLGKCSMLLKNNGEGIVWVRMKFWRWSRLSSRADSLSSAGIRKVASGPGRELGDFWRILRRMTNPWYDFALMSSIADLKSVWFSLFVD</sequence>
<accession>A0AAD9ZLQ3</accession>
<organism evidence="1 2">
    <name type="scientific">Dipteronia sinensis</name>
    <dbReference type="NCBI Taxonomy" id="43782"/>
    <lineage>
        <taxon>Eukaryota</taxon>
        <taxon>Viridiplantae</taxon>
        <taxon>Streptophyta</taxon>
        <taxon>Embryophyta</taxon>
        <taxon>Tracheophyta</taxon>
        <taxon>Spermatophyta</taxon>
        <taxon>Magnoliopsida</taxon>
        <taxon>eudicotyledons</taxon>
        <taxon>Gunneridae</taxon>
        <taxon>Pentapetalae</taxon>
        <taxon>rosids</taxon>
        <taxon>malvids</taxon>
        <taxon>Sapindales</taxon>
        <taxon>Sapindaceae</taxon>
        <taxon>Hippocastanoideae</taxon>
        <taxon>Acereae</taxon>
        <taxon>Dipteronia</taxon>
    </lineage>
</organism>
<dbReference type="AlphaFoldDB" id="A0AAD9ZLQ3"/>
<reference evidence="1" key="1">
    <citation type="journal article" date="2023" name="Plant J.">
        <title>Genome sequences and population genomics provide insights into the demographic history, inbreeding, and mutation load of two 'living fossil' tree species of Dipteronia.</title>
        <authorList>
            <person name="Feng Y."/>
            <person name="Comes H.P."/>
            <person name="Chen J."/>
            <person name="Zhu S."/>
            <person name="Lu R."/>
            <person name="Zhang X."/>
            <person name="Li P."/>
            <person name="Qiu J."/>
            <person name="Olsen K.M."/>
            <person name="Qiu Y."/>
        </authorList>
    </citation>
    <scope>NUCLEOTIDE SEQUENCE</scope>
    <source>
        <strain evidence="1">NBL</strain>
    </source>
</reference>
<gene>
    <name evidence="1" type="ORF">Dsin_031792</name>
</gene>
<evidence type="ECO:0000313" key="2">
    <source>
        <dbReference type="Proteomes" id="UP001281410"/>
    </source>
</evidence>
<protein>
    <submittedName>
        <fullName evidence="1">Uncharacterized protein</fullName>
    </submittedName>
</protein>